<name>A0ABS1LAN3_9ACTN</name>
<reference evidence="1 2" key="1">
    <citation type="submission" date="2021-01" db="EMBL/GenBank/DDBJ databases">
        <title>Genome seq and assembly of Nocardiodes sp. G10.</title>
        <authorList>
            <person name="Chhetri G."/>
        </authorList>
    </citation>
    <scope>NUCLEOTIDE SEQUENCE [LARGE SCALE GENOMIC DNA]</scope>
    <source>
        <strain evidence="1 2">G10</strain>
    </source>
</reference>
<gene>
    <name evidence="1" type="ORF">JI751_08145</name>
</gene>
<dbReference type="RefSeq" id="WP_201935363.1">
    <property type="nucleotide sequence ID" value="NZ_JAERSG010000002.1"/>
</dbReference>
<dbReference type="Proteomes" id="UP000636918">
    <property type="component" value="Unassembled WGS sequence"/>
</dbReference>
<evidence type="ECO:0000313" key="1">
    <source>
        <dbReference type="EMBL" id="MBL0747576.1"/>
    </source>
</evidence>
<proteinExistence type="predicted"/>
<protein>
    <submittedName>
        <fullName evidence="1">Uncharacterized protein</fullName>
    </submittedName>
</protein>
<evidence type="ECO:0000313" key="2">
    <source>
        <dbReference type="Proteomes" id="UP000636918"/>
    </source>
</evidence>
<keyword evidence="2" id="KW-1185">Reference proteome</keyword>
<sequence length="50" mass="5373">MRELDVAIEVTHAATMLALAVASAKHRRLALVSAVTALGFSALDLQEVRR</sequence>
<organism evidence="1 2">
    <name type="scientific">Nocardioides baculatus</name>
    <dbReference type="NCBI Taxonomy" id="2801337"/>
    <lineage>
        <taxon>Bacteria</taxon>
        <taxon>Bacillati</taxon>
        <taxon>Actinomycetota</taxon>
        <taxon>Actinomycetes</taxon>
        <taxon>Propionibacteriales</taxon>
        <taxon>Nocardioidaceae</taxon>
        <taxon>Nocardioides</taxon>
    </lineage>
</organism>
<dbReference type="EMBL" id="JAERSG010000002">
    <property type="protein sequence ID" value="MBL0747576.1"/>
    <property type="molecule type" value="Genomic_DNA"/>
</dbReference>
<accession>A0ABS1LAN3</accession>
<comment type="caution">
    <text evidence="1">The sequence shown here is derived from an EMBL/GenBank/DDBJ whole genome shotgun (WGS) entry which is preliminary data.</text>
</comment>